<proteinExistence type="predicted"/>
<name>A0A3N0C7J7_9MICC</name>
<dbReference type="EMBL" id="RBED01000045">
    <property type="protein sequence ID" value="RNL59178.1"/>
    <property type="molecule type" value="Genomic_DNA"/>
</dbReference>
<keyword evidence="2" id="KW-1185">Reference proteome</keyword>
<dbReference type="AlphaFoldDB" id="A0A3N0C7J7"/>
<reference evidence="1 2" key="1">
    <citation type="submission" date="2018-10" db="EMBL/GenBank/DDBJ databases">
        <title>Genome sequencing of Arthrobacter oryzae TNB02.</title>
        <authorList>
            <person name="Cho Y.-J."/>
            <person name="Cho A."/>
            <person name="Kim O.-S."/>
        </authorList>
    </citation>
    <scope>NUCLEOTIDE SEQUENCE [LARGE SCALE GENOMIC DNA]</scope>
    <source>
        <strain evidence="1 2">TNB02</strain>
    </source>
</reference>
<gene>
    <name evidence="1" type="ORF">D7003_02655</name>
</gene>
<evidence type="ECO:0000313" key="1">
    <source>
        <dbReference type="EMBL" id="RNL59178.1"/>
    </source>
</evidence>
<comment type="caution">
    <text evidence="1">The sequence shown here is derived from an EMBL/GenBank/DDBJ whole genome shotgun (WGS) entry which is preliminary data.</text>
</comment>
<organism evidence="1 2">
    <name type="scientific">Arthrobacter oryzae</name>
    <dbReference type="NCBI Taxonomy" id="409290"/>
    <lineage>
        <taxon>Bacteria</taxon>
        <taxon>Bacillati</taxon>
        <taxon>Actinomycetota</taxon>
        <taxon>Actinomycetes</taxon>
        <taxon>Micrococcales</taxon>
        <taxon>Micrococcaceae</taxon>
        <taxon>Arthrobacter</taxon>
    </lineage>
</organism>
<protein>
    <submittedName>
        <fullName evidence="1">Uncharacterized protein</fullName>
    </submittedName>
</protein>
<evidence type="ECO:0000313" key="2">
    <source>
        <dbReference type="Proteomes" id="UP000273807"/>
    </source>
</evidence>
<sequence>MRRHYAQTVTLVDGSSIRALRGSEPISPVQTRITAAEQANEPERIEIAPETLLEPIAPVVPVEGGTL</sequence>
<dbReference type="OrthoDB" id="9860436at2"/>
<accession>A0A3N0C7J7</accession>
<dbReference type="Proteomes" id="UP000273807">
    <property type="component" value="Unassembled WGS sequence"/>
</dbReference>